<dbReference type="AlphaFoldDB" id="A0ABD2IM18"/>
<feature type="transmembrane region" description="Helical" evidence="8">
    <location>
        <begin position="282"/>
        <end position="305"/>
    </location>
</feature>
<keyword evidence="3" id="KW-0813">Transport</keyword>
<evidence type="ECO:0000256" key="4">
    <source>
        <dbReference type="ARBA" id="ARBA00022787"/>
    </source>
</evidence>
<evidence type="ECO:0000256" key="5">
    <source>
        <dbReference type="ARBA" id="ARBA00022927"/>
    </source>
</evidence>
<feature type="domain" description="Mitochondrial outer membrane transport complex Sam37/metaxin N-terminal" evidence="9">
    <location>
        <begin position="19"/>
        <end position="142"/>
    </location>
</feature>
<dbReference type="InterPro" id="IPR050931">
    <property type="entry name" value="Mito_Protein_Transport_Metaxin"/>
</dbReference>
<reference evidence="11 12" key="1">
    <citation type="submission" date="2024-10" db="EMBL/GenBank/DDBJ databases">
        <authorList>
            <person name="Kim D."/>
        </authorList>
    </citation>
    <scope>NUCLEOTIDE SEQUENCE [LARGE SCALE GENOMIC DNA]</scope>
    <source>
        <strain evidence="11">Taebaek</strain>
    </source>
</reference>
<dbReference type="CDD" id="cd03078">
    <property type="entry name" value="GST_N_Metaxin1_like"/>
    <property type="match status" value="1"/>
</dbReference>
<protein>
    <recommendedName>
        <fullName evidence="13">Metaxin</fullName>
    </recommendedName>
</protein>
<name>A0ABD2IM18_HETSC</name>
<dbReference type="InterPro" id="IPR019564">
    <property type="entry name" value="Sam37/metaxin_N"/>
</dbReference>
<sequence length="319" mass="36635">MHLHVWPGEFGLPSVDIECLQFMAAAKFCAAPIAFHASTQPWKSPKGELPFFNNNGEEQITDFGEFVEFLRNSRQDVVLDNDLVPSQLCEFEAYNCLLKQKLLPALNHLFWVDKYNYGTIVHPLYAQQVTFPYNIYYMERRRRRMDTTVRAIRKNQQQLTLDAIQALNLLSAKLSDNKYFCGDKPCSIDALVFGCLAPLLRTPLPNDRLQLHLSATPNLVRFVDSILSIYLPLPEKVIKEQAMARKKWQKLKMDAQQTMEEGRIERELRKAEKKERNSMHHILFFAISSIAISLLFALHTGIIVVDTVDHKGKKKAKGG</sequence>
<dbReference type="InterPro" id="IPR033468">
    <property type="entry name" value="Metaxin_GST"/>
</dbReference>
<evidence type="ECO:0008006" key="13">
    <source>
        <dbReference type="Google" id="ProtNLM"/>
    </source>
</evidence>
<gene>
    <name evidence="11" type="ORF">niasHS_013247</name>
</gene>
<keyword evidence="5" id="KW-0653">Protein transport</keyword>
<evidence type="ECO:0000256" key="3">
    <source>
        <dbReference type="ARBA" id="ARBA00022448"/>
    </source>
</evidence>
<keyword evidence="7 8" id="KW-0472">Membrane</keyword>
<keyword evidence="8" id="KW-0812">Transmembrane</keyword>
<dbReference type="GO" id="GO:0015031">
    <property type="term" value="P:protein transport"/>
    <property type="evidence" value="ECO:0007669"/>
    <property type="project" value="UniProtKB-KW"/>
</dbReference>
<evidence type="ECO:0000256" key="8">
    <source>
        <dbReference type="SAM" id="Phobius"/>
    </source>
</evidence>
<dbReference type="Proteomes" id="UP001620645">
    <property type="component" value="Unassembled WGS sequence"/>
</dbReference>
<evidence type="ECO:0000313" key="12">
    <source>
        <dbReference type="Proteomes" id="UP001620645"/>
    </source>
</evidence>
<organism evidence="11 12">
    <name type="scientific">Heterodera schachtii</name>
    <name type="common">Sugarbeet cyst nematode worm</name>
    <name type="synonym">Tylenchus schachtii</name>
    <dbReference type="NCBI Taxonomy" id="97005"/>
    <lineage>
        <taxon>Eukaryota</taxon>
        <taxon>Metazoa</taxon>
        <taxon>Ecdysozoa</taxon>
        <taxon>Nematoda</taxon>
        <taxon>Chromadorea</taxon>
        <taxon>Rhabditida</taxon>
        <taxon>Tylenchina</taxon>
        <taxon>Tylenchomorpha</taxon>
        <taxon>Tylenchoidea</taxon>
        <taxon>Heteroderidae</taxon>
        <taxon>Heteroderinae</taxon>
        <taxon>Heterodera</taxon>
    </lineage>
</organism>
<evidence type="ECO:0000259" key="10">
    <source>
        <dbReference type="Pfam" id="PF17171"/>
    </source>
</evidence>
<dbReference type="PANTHER" id="PTHR12289:SF41">
    <property type="entry name" value="FAILED AXON CONNECTIONS-RELATED"/>
    <property type="match status" value="1"/>
</dbReference>
<keyword evidence="6" id="KW-0496">Mitochondrion</keyword>
<feature type="domain" description="Metaxin glutathione S-transferase" evidence="10">
    <location>
        <begin position="163"/>
        <end position="226"/>
    </location>
</feature>
<proteinExistence type="inferred from homology"/>
<keyword evidence="12" id="KW-1185">Reference proteome</keyword>
<dbReference type="PANTHER" id="PTHR12289">
    <property type="entry name" value="METAXIN RELATED"/>
    <property type="match status" value="1"/>
</dbReference>
<evidence type="ECO:0000256" key="7">
    <source>
        <dbReference type="ARBA" id="ARBA00023136"/>
    </source>
</evidence>
<dbReference type="GO" id="GO:0005741">
    <property type="term" value="C:mitochondrial outer membrane"/>
    <property type="evidence" value="ECO:0007669"/>
    <property type="project" value="UniProtKB-SubCell"/>
</dbReference>
<keyword evidence="8" id="KW-1133">Transmembrane helix</keyword>
<evidence type="ECO:0000256" key="6">
    <source>
        <dbReference type="ARBA" id="ARBA00023128"/>
    </source>
</evidence>
<comment type="caution">
    <text evidence="11">The sequence shown here is derived from an EMBL/GenBank/DDBJ whole genome shotgun (WGS) entry which is preliminary data.</text>
</comment>
<dbReference type="SUPFAM" id="SSF47616">
    <property type="entry name" value="GST C-terminal domain-like"/>
    <property type="match status" value="1"/>
</dbReference>
<dbReference type="Pfam" id="PF17171">
    <property type="entry name" value="GST_C_6"/>
    <property type="match status" value="1"/>
</dbReference>
<dbReference type="InterPro" id="IPR036282">
    <property type="entry name" value="Glutathione-S-Trfase_C_sf"/>
</dbReference>
<evidence type="ECO:0000256" key="1">
    <source>
        <dbReference type="ARBA" id="ARBA00004294"/>
    </source>
</evidence>
<comment type="similarity">
    <text evidence="2">Belongs to the metaxin family.</text>
</comment>
<evidence type="ECO:0000259" key="9">
    <source>
        <dbReference type="Pfam" id="PF10568"/>
    </source>
</evidence>
<dbReference type="EMBL" id="JBICCN010000327">
    <property type="protein sequence ID" value="KAL3077258.1"/>
    <property type="molecule type" value="Genomic_DNA"/>
</dbReference>
<comment type="subcellular location">
    <subcellularLocation>
        <location evidence="1">Mitochondrion outer membrane</location>
    </subcellularLocation>
</comment>
<accession>A0ABD2IM18</accession>
<keyword evidence="4" id="KW-1000">Mitochondrion outer membrane</keyword>
<evidence type="ECO:0000256" key="2">
    <source>
        <dbReference type="ARBA" id="ARBA00009170"/>
    </source>
</evidence>
<evidence type="ECO:0000313" key="11">
    <source>
        <dbReference type="EMBL" id="KAL3077258.1"/>
    </source>
</evidence>
<dbReference type="Pfam" id="PF10568">
    <property type="entry name" value="Tom37"/>
    <property type="match status" value="1"/>
</dbReference>